<dbReference type="CDD" id="cd13225">
    <property type="entry name" value="PH-like_bacteria"/>
    <property type="match status" value="1"/>
</dbReference>
<keyword evidence="3" id="KW-1185">Reference proteome</keyword>
<dbReference type="RefSeq" id="WP_074919517.1">
    <property type="nucleotide sequence ID" value="NZ_CP081135.1"/>
</dbReference>
<dbReference type="KEGG" id="tem:JW646_07170"/>
<reference evidence="2 3" key="1">
    <citation type="journal article" date="2023" name="Int. J. Syst. Evol. Microbiol.">
        <title>Terrisporobacter hibernicus sp. nov., isolated from bovine faeces in Northern Ireland.</title>
        <authorList>
            <person name="Mitchell M."/>
            <person name="Nguyen S.V."/>
            <person name="Connor M."/>
            <person name="Fairley D.J."/>
            <person name="Donoghue O."/>
            <person name="Marshall H."/>
            <person name="Koolman L."/>
            <person name="McMullan G."/>
            <person name="Schaffer K.E."/>
            <person name="McGrath J.W."/>
            <person name="Fanning S."/>
        </authorList>
    </citation>
    <scope>NUCLEOTIDE SEQUENCE [LARGE SCALE GENOMIC DNA]</scope>
    <source>
        <strain evidence="2 3">MCA3</strain>
    </source>
</reference>
<feature type="domain" description="Bacterial Pleckstrin homology" evidence="1">
    <location>
        <begin position="6"/>
        <end position="121"/>
    </location>
</feature>
<organism evidence="2 3">
    <name type="scientific">Terrisporobacter hibernicus</name>
    <dbReference type="NCBI Taxonomy" id="2813371"/>
    <lineage>
        <taxon>Bacteria</taxon>
        <taxon>Bacillati</taxon>
        <taxon>Bacillota</taxon>
        <taxon>Clostridia</taxon>
        <taxon>Peptostreptococcales</taxon>
        <taxon>Peptostreptococcaceae</taxon>
        <taxon>Terrisporobacter</taxon>
    </lineage>
</organism>
<dbReference type="InterPro" id="IPR037063">
    <property type="entry name" value="PHb_sf"/>
</dbReference>
<gene>
    <name evidence="2" type="ORF">JW646_07170</name>
</gene>
<evidence type="ECO:0000259" key="1">
    <source>
        <dbReference type="Pfam" id="PF08000"/>
    </source>
</evidence>
<dbReference type="SUPFAM" id="SSF50729">
    <property type="entry name" value="PH domain-like"/>
    <property type="match status" value="1"/>
</dbReference>
<sequence>MADIDNIFEWVFISKCRIPEDIVDVLAPGEVAVTAYRTLRDSATFTDKRIIIRDVQGLTGKKVEIYSIPYSSINMWSTETAGLLFDLTAEVEVWTKAGHIKITLQKGVDVREFDRLIAHCVLR</sequence>
<dbReference type="Pfam" id="PF08000">
    <property type="entry name" value="bPH_1"/>
    <property type="match status" value="1"/>
</dbReference>
<dbReference type="EMBL" id="CP081135">
    <property type="protein sequence ID" value="UEL49218.1"/>
    <property type="molecule type" value="Genomic_DNA"/>
</dbReference>
<name>A0AAX2ZIS6_9FIRM</name>
<accession>A0AAX2ZIS6</accession>
<proteinExistence type="predicted"/>
<evidence type="ECO:0000313" key="3">
    <source>
        <dbReference type="Proteomes" id="UP001198983"/>
    </source>
</evidence>
<protein>
    <submittedName>
        <fullName evidence="2">PH domain-containing protein</fullName>
    </submittedName>
</protein>
<dbReference type="AlphaFoldDB" id="A0AAX2ZIS6"/>
<dbReference type="InterPro" id="IPR012544">
    <property type="entry name" value="PHb"/>
</dbReference>
<evidence type="ECO:0000313" key="2">
    <source>
        <dbReference type="EMBL" id="UEL49218.1"/>
    </source>
</evidence>
<dbReference type="Proteomes" id="UP001198983">
    <property type="component" value="Chromosome"/>
</dbReference>
<dbReference type="Gene3D" id="2.30.29.50">
    <property type="entry name" value="Bacterial Pleckstrin homology domain"/>
    <property type="match status" value="1"/>
</dbReference>